<keyword evidence="3" id="KW-0238">DNA-binding</keyword>
<dbReference type="SMART" id="SM00091">
    <property type="entry name" value="PAS"/>
    <property type="match status" value="2"/>
</dbReference>
<dbReference type="Pfam" id="PF08447">
    <property type="entry name" value="PAS_3"/>
    <property type="match status" value="1"/>
</dbReference>
<feature type="compositionally biased region" description="Polar residues" evidence="6">
    <location>
        <begin position="384"/>
        <end position="393"/>
    </location>
</feature>
<dbReference type="InterPro" id="IPR013655">
    <property type="entry name" value="PAS_fold_3"/>
</dbReference>
<dbReference type="SUPFAM" id="SSF55785">
    <property type="entry name" value="PYP-like sensor domain (PAS domain)"/>
    <property type="match status" value="2"/>
</dbReference>
<feature type="domain" description="PAS" evidence="7">
    <location>
        <begin position="224"/>
        <end position="252"/>
    </location>
</feature>
<evidence type="ECO:0000256" key="6">
    <source>
        <dbReference type="SAM" id="MobiDB-lite"/>
    </source>
</evidence>
<gene>
    <name evidence="8" type="ORF">MATL_G00188870</name>
</gene>
<dbReference type="InterPro" id="IPR013654">
    <property type="entry name" value="PAS_2"/>
</dbReference>
<accession>A0A9D3SZY8</accession>
<dbReference type="PANTHER" id="PTHR23043">
    <property type="entry name" value="HYPOXIA-INDUCIBLE FACTOR 1 ALPHA"/>
    <property type="match status" value="1"/>
</dbReference>
<reference evidence="8" key="1">
    <citation type="submission" date="2021-01" db="EMBL/GenBank/DDBJ databases">
        <authorList>
            <person name="Zahm M."/>
            <person name="Roques C."/>
            <person name="Cabau C."/>
            <person name="Klopp C."/>
            <person name="Donnadieu C."/>
            <person name="Jouanno E."/>
            <person name="Lampietro C."/>
            <person name="Louis A."/>
            <person name="Herpin A."/>
            <person name="Echchiki A."/>
            <person name="Berthelot C."/>
            <person name="Parey E."/>
            <person name="Roest-Crollius H."/>
            <person name="Braasch I."/>
            <person name="Postlethwait J."/>
            <person name="Bobe J."/>
            <person name="Montfort J."/>
            <person name="Bouchez O."/>
            <person name="Begum T."/>
            <person name="Mejri S."/>
            <person name="Adams A."/>
            <person name="Chen W.-J."/>
            <person name="Guiguen Y."/>
        </authorList>
    </citation>
    <scope>NUCLEOTIDE SEQUENCE</scope>
    <source>
        <strain evidence="8">YG-15Mar2019-1</strain>
        <tissue evidence="8">Brain</tissue>
    </source>
</reference>
<sequence>MVLHRSTKGASKARRDHINGEIRNMRALLPISPEDRERLSYLHSMSAICAFIRKSIFYRELQAEVGASSPLPYEDFLQALPGFIVAMTREGKLIYVSENVMDYLGYSMVDVLQGDTFYDMVESADVDMIRSCLETDTMPTTERAFVCRMHTSKPFRLRQGSSCSVLVRGRLQATPQSPPSCPDLGQAFVALCTPTVNRLWDSDSHCLREHFQSLHQPDMTFAQVSDSVLFHLGYSAEEMIGRSWYSLLHPDDLSLSASGHRSLQKSDEDTLVEMVLRLQCKDLSWAWLYIRAARDSGKQTVSCTNYIISATEATFLKQKIYNDAQSALRPLQQKFSQHLVSNTPQCQTESTGRRLKRHRETHSPSEEPRSKSSRVSEPHVHYFSHTNQASDGGSPTAPRDGPTFPSTPPYSPASSHSSALQEDASSDFLLDTYSYTEDFLSPSESSPPYFPCHSGLSRAPGTFSPPEPLQTIPDHAFDLSSLGVMPAQSPEPHTSPSYNFPSCSADARLVPDCLPMPEACGAASDCAFHPEGFSLPAHPPGGAGPFLAPQGSQSASQLPAGLLTPDPSPTTESCFQYSEEERVEISILAQQISSLASSFDTYCGHGPALSLPAGYSKPSSSSIPALAPQMAQPPPSSWPHPATQPLKPELVLDEDVIDSILKDLDTVSEGEALTCSRPSSGCCPADACGRESDQQALDALEVRPPALSFATLMDGLPLGQLPSPHTSLDPCILTPGCHDDANELYQLNQYLHSTLHQDGLVEESMY</sequence>
<feature type="domain" description="PAS" evidence="7">
    <location>
        <begin position="69"/>
        <end position="134"/>
    </location>
</feature>
<dbReference type="InterPro" id="IPR056192">
    <property type="entry name" value="bHLH_NPAS4"/>
</dbReference>
<evidence type="ECO:0000256" key="5">
    <source>
        <dbReference type="ARBA" id="ARBA00023242"/>
    </source>
</evidence>
<dbReference type="EMBL" id="JAFDVH010000016">
    <property type="protein sequence ID" value="KAG7462827.1"/>
    <property type="molecule type" value="Genomic_DNA"/>
</dbReference>
<feature type="region of interest" description="Disordered" evidence="6">
    <location>
        <begin position="538"/>
        <end position="573"/>
    </location>
</feature>
<dbReference type="Gene3D" id="3.30.450.20">
    <property type="entry name" value="PAS domain"/>
    <property type="match status" value="2"/>
</dbReference>
<evidence type="ECO:0000313" key="8">
    <source>
        <dbReference type="EMBL" id="KAG7462827.1"/>
    </source>
</evidence>
<dbReference type="NCBIfam" id="TIGR00229">
    <property type="entry name" value="sensory_box"/>
    <property type="match status" value="1"/>
</dbReference>
<keyword evidence="2" id="KW-0805">Transcription regulation</keyword>
<dbReference type="CDD" id="cd00130">
    <property type="entry name" value="PAS"/>
    <property type="match status" value="2"/>
</dbReference>
<dbReference type="InterPro" id="IPR035965">
    <property type="entry name" value="PAS-like_dom_sf"/>
</dbReference>
<dbReference type="AlphaFoldDB" id="A0A9D3SZY8"/>
<dbReference type="GO" id="GO:0005634">
    <property type="term" value="C:nucleus"/>
    <property type="evidence" value="ECO:0007669"/>
    <property type="project" value="UniProtKB-SubCell"/>
</dbReference>
<feature type="region of interest" description="Disordered" evidence="6">
    <location>
        <begin position="620"/>
        <end position="641"/>
    </location>
</feature>
<dbReference type="Pfam" id="PF08446">
    <property type="entry name" value="PAS_2"/>
    <property type="match status" value="1"/>
</dbReference>
<evidence type="ECO:0000259" key="7">
    <source>
        <dbReference type="PROSITE" id="PS50112"/>
    </source>
</evidence>
<dbReference type="OrthoDB" id="9978016at2759"/>
<evidence type="ECO:0000256" key="3">
    <source>
        <dbReference type="ARBA" id="ARBA00023125"/>
    </source>
</evidence>
<evidence type="ECO:0000256" key="1">
    <source>
        <dbReference type="ARBA" id="ARBA00004123"/>
    </source>
</evidence>
<dbReference type="GO" id="GO:0000977">
    <property type="term" value="F:RNA polymerase II transcription regulatory region sequence-specific DNA binding"/>
    <property type="evidence" value="ECO:0007669"/>
    <property type="project" value="TreeGrafter"/>
</dbReference>
<keyword evidence="9" id="KW-1185">Reference proteome</keyword>
<feature type="compositionally biased region" description="Basic and acidic residues" evidence="6">
    <location>
        <begin position="361"/>
        <end position="380"/>
    </location>
</feature>
<evidence type="ECO:0000256" key="4">
    <source>
        <dbReference type="ARBA" id="ARBA00023163"/>
    </source>
</evidence>
<proteinExistence type="predicted"/>
<name>A0A9D3SZY8_MEGAT</name>
<comment type="caution">
    <text evidence="8">The sequence shown here is derived from an EMBL/GenBank/DDBJ whole genome shotgun (WGS) entry which is preliminary data.</text>
</comment>
<comment type="subcellular location">
    <subcellularLocation>
        <location evidence="1">Nucleus</location>
    </subcellularLocation>
</comment>
<dbReference type="Pfam" id="PF23183">
    <property type="entry name" value="bHLH_NPAS4"/>
    <property type="match status" value="1"/>
</dbReference>
<dbReference type="GO" id="GO:0000981">
    <property type="term" value="F:DNA-binding transcription factor activity, RNA polymerase II-specific"/>
    <property type="evidence" value="ECO:0007669"/>
    <property type="project" value="TreeGrafter"/>
</dbReference>
<dbReference type="PANTHER" id="PTHR23043:SF37">
    <property type="entry name" value="NPAS4 PROTEIN"/>
    <property type="match status" value="1"/>
</dbReference>
<evidence type="ECO:0000256" key="2">
    <source>
        <dbReference type="ARBA" id="ARBA00023015"/>
    </source>
</evidence>
<dbReference type="InterPro" id="IPR000014">
    <property type="entry name" value="PAS"/>
</dbReference>
<dbReference type="PROSITE" id="PS50112">
    <property type="entry name" value="PAS"/>
    <property type="match status" value="2"/>
</dbReference>
<keyword evidence="5" id="KW-0539">Nucleus</keyword>
<protein>
    <recommendedName>
        <fullName evidence="7">PAS domain-containing protein</fullName>
    </recommendedName>
</protein>
<evidence type="ECO:0000313" key="9">
    <source>
        <dbReference type="Proteomes" id="UP001046870"/>
    </source>
</evidence>
<feature type="compositionally biased region" description="Polar residues" evidence="6">
    <location>
        <begin position="338"/>
        <end position="350"/>
    </location>
</feature>
<feature type="region of interest" description="Disordered" evidence="6">
    <location>
        <begin position="338"/>
        <end position="422"/>
    </location>
</feature>
<organism evidence="8 9">
    <name type="scientific">Megalops atlanticus</name>
    <name type="common">Tarpon</name>
    <name type="synonym">Clupea gigantea</name>
    <dbReference type="NCBI Taxonomy" id="7932"/>
    <lineage>
        <taxon>Eukaryota</taxon>
        <taxon>Metazoa</taxon>
        <taxon>Chordata</taxon>
        <taxon>Craniata</taxon>
        <taxon>Vertebrata</taxon>
        <taxon>Euteleostomi</taxon>
        <taxon>Actinopterygii</taxon>
        <taxon>Neopterygii</taxon>
        <taxon>Teleostei</taxon>
        <taxon>Elopiformes</taxon>
        <taxon>Megalopidae</taxon>
        <taxon>Megalops</taxon>
    </lineage>
</organism>
<dbReference type="Proteomes" id="UP001046870">
    <property type="component" value="Chromosome 16"/>
</dbReference>
<keyword evidence="4" id="KW-0804">Transcription</keyword>